<dbReference type="Pfam" id="PF13333">
    <property type="entry name" value="rve_2"/>
    <property type="match status" value="1"/>
</dbReference>
<reference evidence="4" key="3">
    <citation type="submission" date="2015-04" db="EMBL/GenBank/DDBJ databases">
        <title>Physiological reanalysis, assessment of diazotrophy, and genome sequences of multiple isolates of Streptomyces thermoautotrophicus.</title>
        <authorList>
            <person name="MacKellar D.C."/>
            <person name="Lieber L."/>
            <person name="Norman J."/>
            <person name="Bolger A."/>
            <person name="Tobin C."/>
            <person name="Murray J.W."/>
            <person name="Woodward J."/>
            <person name="Friesen M."/>
            <person name="Prell J."/>
        </authorList>
    </citation>
    <scope>NUCLEOTIDE SEQUENCE [LARGE SCALE GENOMIC DNA]</scope>
    <source>
        <strain evidence="4">H1</strain>
    </source>
</reference>
<reference evidence="3 7" key="1">
    <citation type="submission" date="2015-02" db="EMBL/GenBank/DDBJ databases">
        <title>Physiological reanalysis, assessment of diazotrophy, and genome sequences of multiple isolates of Streptomyces thermoautotrophicus.</title>
        <authorList>
            <person name="MacKellar D.C."/>
            <person name="Lieber L."/>
            <person name="Norman J."/>
            <person name="Bolger A."/>
            <person name="Tobin C."/>
            <person name="Murray J.W."/>
            <person name="Prell J."/>
        </authorList>
    </citation>
    <scope>NUCLEOTIDE SEQUENCE [LARGE SCALE GENOMIC DNA]</scope>
    <source>
        <strain evidence="3 7">UBT1</strain>
    </source>
</reference>
<reference evidence="6" key="2">
    <citation type="submission" date="2015-04" db="EMBL/GenBank/DDBJ databases">
        <title>Physiological reanalysis, assessment of diazotrophy, and genome sequences of multiple isolates of Streptomyces thermoautotrophicus.</title>
        <authorList>
            <person name="MacKellar D.C."/>
            <person name="Lieber L."/>
            <person name="Norman J."/>
            <person name="Bolger A."/>
            <person name="Tobin C."/>
            <person name="Murray J.W."/>
            <person name="Chang R."/>
            <person name="Ford T."/>
            <person name="Nguyen P.Q."/>
            <person name="Woodward J."/>
            <person name="Permingeat H."/>
            <person name="Joshi N.S."/>
            <person name="Silver P.A."/>
            <person name="Usadel B."/>
            <person name="Rutherford A.W."/>
            <person name="Friesen M."/>
            <person name="Prell J."/>
        </authorList>
    </citation>
    <scope>NUCLEOTIDE SEQUENCE [LARGE SCALE GENOMIC DNA]</scope>
    <source>
        <strain evidence="6">H1</strain>
    </source>
</reference>
<evidence type="ECO:0000313" key="4">
    <source>
        <dbReference type="EMBL" id="KWX00861.1"/>
    </source>
</evidence>
<dbReference type="PROSITE" id="PS50994">
    <property type="entry name" value="INTEGRASE"/>
    <property type="match status" value="1"/>
</dbReference>
<dbReference type="EMBL" id="LAXD01000001">
    <property type="protein sequence ID" value="KWX01873.1"/>
    <property type="molecule type" value="Genomic_DNA"/>
</dbReference>
<evidence type="ECO:0000313" key="5">
    <source>
        <dbReference type="EMBL" id="KWX01873.1"/>
    </source>
</evidence>
<dbReference type="PANTHER" id="PTHR46889:SF4">
    <property type="entry name" value="TRANSPOSASE INSO FOR INSERTION SEQUENCE ELEMENT IS911B-RELATED"/>
    <property type="match status" value="1"/>
</dbReference>
<protein>
    <submittedName>
        <fullName evidence="4">Integrase catalytic region</fullName>
    </submittedName>
    <submittedName>
        <fullName evidence="3">Transposase</fullName>
    </submittedName>
</protein>
<feature type="domain" description="Integrase catalytic" evidence="2">
    <location>
        <begin position="123"/>
        <end position="285"/>
    </location>
</feature>
<evidence type="ECO:0000313" key="6">
    <source>
        <dbReference type="Proteomes" id="UP000070188"/>
    </source>
</evidence>
<dbReference type="NCBIfam" id="NF033516">
    <property type="entry name" value="transpos_IS3"/>
    <property type="match status" value="1"/>
</dbReference>
<evidence type="ECO:0000259" key="2">
    <source>
        <dbReference type="PROSITE" id="PS50994"/>
    </source>
</evidence>
<dbReference type="SUPFAM" id="SSF53098">
    <property type="entry name" value="Ribonuclease H-like"/>
    <property type="match status" value="1"/>
</dbReference>
<accession>A0A132MSP3</accession>
<dbReference type="EMBL" id="LAXD01000001">
    <property type="protein sequence ID" value="KWX00861.1"/>
    <property type="molecule type" value="Genomic_DNA"/>
</dbReference>
<name>A0A132MSP3_9ACTN</name>
<dbReference type="Proteomes" id="UP000070188">
    <property type="component" value="Unassembled WGS sequence"/>
</dbReference>
<comment type="function">
    <text evidence="1">Involved in the transposition of the insertion sequence.</text>
</comment>
<dbReference type="Gene3D" id="3.30.420.10">
    <property type="entry name" value="Ribonuclease H-like superfamily/Ribonuclease H"/>
    <property type="match status" value="1"/>
</dbReference>
<dbReference type="EMBL" id="JYIJ01000019">
    <property type="protein sequence ID" value="KWW97653.1"/>
    <property type="molecule type" value="Genomic_DNA"/>
</dbReference>
<dbReference type="Pfam" id="PF13276">
    <property type="entry name" value="HTH_21"/>
    <property type="match status" value="1"/>
</dbReference>
<dbReference type="GO" id="GO:0003676">
    <property type="term" value="F:nucleic acid binding"/>
    <property type="evidence" value="ECO:0007669"/>
    <property type="project" value="InterPro"/>
</dbReference>
<dbReference type="AlphaFoldDB" id="A0A132MSP3"/>
<dbReference type="PATRIC" id="fig|1469144.10.peg.2039"/>
<dbReference type="InterPro" id="IPR050900">
    <property type="entry name" value="Transposase_IS3/IS150/IS904"/>
</dbReference>
<dbReference type="InterPro" id="IPR001584">
    <property type="entry name" value="Integrase_cat-core"/>
</dbReference>
<dbReference type="PANTHER" id="PTHR46889">
    <property type="entry name" value="TRANSPOSASE INSF FOR INSERTION SEQUENCE IS3B-RELATED"/>
    <property type="match status" value="1"/>
</dbReference>
<evidence type="ECO:0000256" key="1">
    <source>
        <dbReference type="ARBA" id="ARBA00002286"/>
    </source>
</evidence>
<dbReference type="InterPro" id="IPR012337">
    <property type="entry name" value="RNaseH-like_sf"/>
</dbReference>
<sequence>MKYRLILAEEAHHEVSLMCRVLGVSRAGYYAWKNRGESRRQREDAALAEKIRAIHSGSRGTYGSPRVHAELRQGHGVRCSRKRVARLMREHDLVGVHRRRRRCLTKQDTQAAPAPDLLGRDFTAERPGEKLVGDITYLPTEEGWLYLATVLDLATRKVVGYSMAEHLRAELVCDAIRAAAGRGALAEQAIFHSDRGTQYTSAQFRTLCGQLGVRQSMGRVGSCFDNAVAESFFASLKTEIGTRIWRTRAEARAAVFEWIAVHYNRRRRHSSIGYLTPEEAEHRYREQPLAA</sequence>
<comment type="caution">
    <text evidence="4">The sequence shown here is derived from an EMBL/GenBank/DDBJ whole genome shotgun (WGS) entry which is preliminary data.</text>
</comment>
<dbReference type="Proteomes" id="UP000070659">
    <property type="component" value="Unassembled WGS sequence"/>
</dbReference>
<dbReference type="InterPro" id="IPR036397">
    <property type="entry name" value="RNaseH_sf"/>
</dbReference>
<dbReference type="InterPro" id="IPR025948">
    <property type="entry name" value="HTH-like_dom"/>
</dbReference>
<keyword evidence="6" id="KW-1185">Reference proteome</keyword>
<dbReference type="GO" id="GO:0015074">
    <property type="term" value="P:DNA integration"/>
    <property type="evidence" value="ECO:0007669"/>
    <property type="project" value="InterPro"/>
</dbReference>
<evidence type="ECO:0000313" key="3">
    <source>
        <dbReference type="EMBL" id="KWW97653.1"/>
    </source>
</evidence>
<proteinExistence type="predicted"/>
<dbReference type="OrthoDB" id="4330255at2"/>
<organism evidence="4 6">
    <name type="scientific">Carbonactinospora thermoautotrophica</name>
    <dbReference type="NCBI Taxonomy" id="1469144"/>
    <lineage>
        <taxon>Bacteria</taxon>
        <taxon>Bacillati</taxon>
        <taxon>Actinomycetota</taxon>
        <taxon>Actinomycetes</taxon>
        <taxon>Kitasatosporales</taxon>
        <taxon>Carbonactinosporaceae</taxon>
        <taxon>Carbonactinospora</taxon>
    </lineage>
</organism>
<evidence type="ECO:0000313" key="7">
    <source>
        <dbReference type="Proteomes" id="UP000070659"/>
    </source>
</evidence>
<dbReference type="Pfam" id="PF00665">
    <property type="entry name" value="rve"/>
    <property type="match status" value="1"/>
</dbReference>
<dbReference type="InterPro" id="IPR048020">
    <property type="entry name" value="Transpos_IS3"/>
</dbReference>
<dbReference type="STRING" id="1469144.LI90_1889"/>
<gene>
    <name evidence="4" type="ORF">LI90_1889</name>
    <name evidence="5" type="ORF">LI90_2906</name>
    <name evidence="3" type="ORF">TH66_19090</name>
</gene>